<feature type="region of interest" description="Disordered" evidence="13">
    <location>
        <begin position="508"/>
        <end position="533"/>
    </location>
</feature>
<dbReference type="SUPFAM" id="SSF56672">
    <property type="entry name" value="DNA/RNA polymerases"/>
    <property type="match status" value="1"/>
</dbReference>
<dbReference type="GO" id="GO:0017125">
    <property type="term" value="F:deoxycytidyl transferase activity"/>
    <property type="evidence" value="ECO:0007669"/>
    <property type="project" value="TreeGrafter"/>
</dbReference>
<keyword evidence="12" id="KW-0539">Nucleus</keyword>
<dbReference type="GO" id="GO:0003684">
    <property type="term" value="F:damaged DNA binding"/>
    <property type="evidence" value="ECO:0007669"/>
    <property type="project" value="InterPro"/>
</dbReference>
<dbReference type="GO" id="GO:0003887">
    <property type="term" value="F:DNA-directed DNA polymerase activity"/>
    <property type="evidence" value="ECO:0007669"/>
    <property type="project" value="InterPro"/>
</dbReference>
<dbReference type="GO" id="GO:0042276">
    <property type="term" value="P:error-prone translesion synthesis"/>
    <property type="evidence" value="ECO:0007669"/>
    <property type="project" value="TreeGrafter"/>
</dbReference>
<keyword evidence="7" id="KW-0479">Metal-binding</keyword>
<protein>
    <recommendedName>
        <fullName evidence="3">DNA repair protein REV1</fullName>
    </recommendedName>
</protein>
<dbReference type="Pfam" id="PF00817">
    <property type="entry name" value="IMS"/>
    <property type="match status" value="1"/>
</dbReference>
<evidence type="ECO:0000256" key="6">
    <source>
        <dbReference type="ARBA" id="ARBA00022695"/>
    </source>
</evidence>
<evidence type="ECO:0000256" key="5">
    <source>
        <dbReference type="ARBA" id="ARBA00022679"/>
    </source>
</evidence>
<dbReference type="InterPro" id="IPR043128">
    <property type="entry name" value="Rev_trsase/Diguanyl_cyclase"/>
</dbReference>
<evidence type="ECO:0000256" key="10">
    <source>
        <dbReference type="ARBA" id="ARBA00023125"/>
    </source>
</evidence>
<evidence type="ECO:0000256" key="7">
    <source>
        <dbReference type="ARBA" id="ARBA00022723"/>
    </source>
</evidence>
<feature type="domain" description="UmuC" evidence="14">
    <location>
        <begin position="85"/>
        <end position="262"/>
    </location>
</feature>
<evidence type="ECO:0000256" key="13">
    <source>
        <dbReference type="SAM" id="MobiDB-lite"/>
    </source>
</evidence>
<name>A0A0M0J2S4_9EUKA</name>
<dbReference type="InterPro" id="IPR053848">
    <property type="entry name" value="IMS_HHH_1"/>
</dbReference>
<reference evidence="16" key="1">
    <citation type="journal article" date="2015" name="PLoS Genet.">
        <title>Genome Sequence and Transcriptome Analyses of Chrysochromulina tobin: Metabolic Tools for Enhanced Algal Fitness in the Prominent Order Prymnesiales (Haptophyceae).</title>
        <authorList>
            <person name="Hovde B.T."/>
            <person name="Deodato C.R."/>
            <person name="Hunsperger H.M."/>
            <person name="Ryken S.A."/>
            <person name="Yost W."/>
            <person name="Jha R.K."/>
            <person name="Patterson J."/>
            <person name="Monnat R.J. Jr."/>
            <person name="Barlow S.B."/>
            <person name="Starkenburg S.R."/>
            <person name="Cattolico R.A."/>
        </authorList>
    </citation>
    <scope>NUCLEOTIDE SEQUENCE</scope>
    <source>
        <strain evidence="16">CCMP291</strain>
    </source>
</reference>
<keyword evidence="4" id="KW-0237">DNA synthesis</keyword>
<dbReference type="GO" id="GO:0006281">
    <property type="term" value="P:DNA repair"/>
    <property type="evidence" value="ECO:0007669"/>
    <property type="project" value="UniProtKB-KW"/>
</dbReference>
<dbReference type="SUPFAM" id="SSF100879">
    <property type="entry name" value="Lesion bypass DNA polymerase (Y-family), little finger domain"/>
    <property type="match status" value="1"/>
</dbReference>
<dbReference type="Gene3D" id="3.30.70.270">
    <property type="match status" value="1"/>
</dbReference>
<dbReference type="InterPro" id="IPR017961">
    <property type="entry name" value="DNA_pol_Y-fam_little_finger"/>
</dbReference>
<dbReference type="FunFam" id="3.30.1490.100:FF:000001">
    <property type="entry name" value="DNA repair protein REV1"/>
    <property type="match status" value="1"/>
</dbReference>
<keyword evidence="10" id="KW-0238">DNA-binding</keyword>
<dbReference type="GO" id="GO:0046872">
    <property type="term" value="F:metal ion binding"/>
    <property type="evidence" value="ECO:0007669"/>
    <property type="project" value="UniProtKB-KW"/>
</dbReference>
<accession>A0A0M0J2S4</accession>
<dbReference type="EMBL" id="JWZX01003408">
    <property type="protein sequence ID" value="KOO20846.1"/>
    <property type="molecule type" value="Genomic_DNA"/>
</dbReference>
<dbReference type="InterPro" id="IPR043502">
    <property type="entry name" value="DNA/RNA_pol_sf"/>
</dbReference>
<proteinExistence type="inferred from homology"/>
<keyword evidence="6" id="KW-0548">Nucleotidyltransferase</keyword>
<gene>
    <name evidence="15" type="ORF">Ctob_003703</name>
</gene>
<dbReference type="GO" id="GO:0005634">
    <property type="term" value="C:nucleus"/>
    <property type="evidence" value="ECO:0007669"/>
    <property type="project" value="UniProtKB-SubCell"/>
</dbReference>
<evidence type="ECO:0000256" key="4">
    <source>
        <dbReference type="ARBA" id="ARBA00022634"/>
    </source>
</evidence>
<evidence type="ECO:0000256" key="3">
    <source>
        <dbReference type="ARBA" id="ARBA00020399"/>
    </source>
</evidence>
<dbReference type="PANTHER" id="PTHR45990">
    <property type="entry name" value="DNA REPAIR PROTEIN REV1"/>
    <property type="match status" value="1"/>
</dbReference>
<dbReference type="AlphaFoldDB" id="A0A0M0J2S4"/>
<dbReference type="Gene3D" id="3.30.1490.100">
    <property type="entry name" value="DNA polymerase, Y-family, little finger domain"/>
    <property type="match status" value="1"/>
</dbReference>
<comment type="similarity">
    <text evidence="2">Belongs to the DNA polymerase type-Y family.</text>
</comment>
<keyword evidence="11" id="KW-0234">DNA repair</keyword>
<keyword evidence="5 15" id="KW-0808">Transferase</keyword>
<evidence type="ECO:0000256" key="2">
    <source>
        <dbReference type="ARBA" id="ARBA00010945"/>
    </source>
</evidence>
<dbReference type="InterPro" id="IPR036775">
    <property type="entry name" value="DNA_pol_Y-fam_lit_finger_sf"/>
</dbReference>
<dbReference type="OrthoDB" id="427711at2759"/>
<evidence type="ECO:0000256" key="9">
    <source>
        <dbReference type="ARBA" id="ARBA00022842"/>
    </source>
</evidence>
<dbReference type="Pfam" id="PF21999">
    <property type="entry name" value="IMS_HHH_1"/>
    <property type="match status" value="1"/>
</dbReference>
<evidence type="ECO:0000313" key="16">
    <source>
        <dbReference type="Proteomes" id="UP000037460"/>
    </source>
</evidence>
<dbReference type="PANTHER" id="PTHR45990:SF1">
    <property type="entry name" value="DNA REPAIR PROTEIN REV1"/>
    <property type="match status" value="1"/>
</dbReference>
<comment type="caution">
    <text evidence="15">The sequence shown here is derived from an EMBL/GenBank/DDBJ whole genome shotgun (WGS) entry which is preliminary data.</text>
</comment>
<evidence type="ECO:0000259" key="14">
    <source>
        <dbReference type="PROSITE" id="PS50173"/>
    </source>
</evidence>
<dbReference type="GO" id="GO:0070987">
    <property type="term" value="P:error-free translesion synthesis"/>
    <property type="evidence" value="ECO:0007669"/>
    <property type="project" value="TreeGrafter"/>
</dbReference>
<evidence type="ECO:0000256" key="1">
    <source>
        <dbReference type="ARBA" id="ARBA00004123"/>
    </source>
</evidence>
<evidence type="ECO:0000256" key="8">
    <source>
        <dbReference type="ARBA" id="ARBA00022763"/>
    </source>
</evidence>
<keyword evidence="16" id="KW-1185">Reference proteome</keyword>
<sequence length="595" mass="63721">MAEATFSASRLAAARRVATEARRGMPQLQGPHRTSRENDNFMSEFMGASRLHYIGSWKDRYQRILETMPPPPPLVQLAPGRTRVIAHIDMDCFFASVAVAGRPELEGLPVAVAWSDGNAEIASANYAARAFGVRNGMWGSQAKELCPSLITMPYEFERYEEIAEVMYRAVFAVTPHVMGVSVDECYADLSALGSPEATAATLRETIRTQTGCVASIGIGPNRLLARVATKRAKPDGLHALHSVAEGRTLLTDESVRELPGVGYHIAQKLEAIGVRTCGELRAADAGRIRDALGPKVSATLRGYADATDNRQWEARPTRKSIGAQSSWGVRFATAEEAESFGRQLGEEVGSRLAAHGYRGKHLTLKLWRAMEGAESTGPRKGSMGHGMCDHISRSITLPSATNDKALIAREVTKMLREVSIEPSKLRGMGVSVGTLSSAAAGSGAGGGSGSSRALPARVAAAPPATKFSPEKVPAWYKGVSGKAPAEAPASKPRSGDLGQMMARMTKETGGIRPSKRVRTDEPQTAEPPTRRLGKANGCEEVADEGAQMLIQFGRDLGLSSLMFAAHDSDLTSGLDPERVTAWLGACDRVEQQCQK</sequence>
<dbReference type="InterPro" id="IPR001126">
    <property type="entry name" value="UmuC"/>
</dbReference>
<evidence type="ECO:0000256" key="11">
    <source>
        <dbReference type="ARBA" id="ARBA00023204"/>
    </source>
</evidence>
<dbReference type="Gene3D" id="1.10.150.20">
    <property type="entry name" value="5' to 3' exonuclease, C-terminal subdomain"/>
    <property type="match status" value="1"/>
</dbReference>
<keyword evidence="9" id="KW-0460">Magnesium</keyword>
<comment type="subcellular location">
    <subcellularLocation>
        <location evidence="1">Nucleus</location>
    </subcellularLocation>
</comment>
<organism evidence="15 16">
    <name type="scientific">Chrysochromulina tobinii</name>
    <dbReference type="NCBI Taxonomy" id="1460289"/>
    <lineage>
        <taxon>Eukaryota</taxon>
        <taxon>Haptista</taxon>
        <taxon>Haptophyta</taxon>
        <taxon>Prymnesiophyceae</taxon>
        <taxon>Prymnesiales</taxon>
        <taxon>Chrysochromulinaceae</taxon>
        <taxon>Chrysochromulina</taxon>
    </lineage>
</organism>
<keyword evidence="8" id="KW-0227">DNA damage</keyword>
<dbReference type="Gene3D" id="3.40.1170.60">
    <property type="match status" value="1"/>
</dbReference>
<evidence type="ECO:0000256" key="12">
    <source>
        <dbReference type="ARBA" id="ARBA00023242"/>
    </source>
</evidence>
<dbReference type="Proteomes" id="UP000037460">
    <property type="component" value="Unassembled WGS sequence"/>
</dbReference>
<evidence type="ECO:0000313" key="15">
    <source>
        <dbReference type="EMBL" id="KOO20846.1"/>
    </source>
</evidence>
<dbReference type="PROSITE" id="PS50173">
    <property type="entry name" value="UMUC"/>
    <property type="match status" value="1"/>
</dbReference>
<dbReference type="Pfam" id="PF11799">
    <property type="entry name" value="IMS_C"/>
    <property type="match status" value="1"/>
</dbReference>